<keyword evidence="1" id="KW-0472">Membrane</keyword>
<keyword evidence="1" id="KW-1133">Transmembrane helix</keyword>
<keyword evidence="1" id="KW-0812">Transmembrane</keyword>
<evidence type="ECO:0008006" key="4">
    <source>
        <dbReference type="Google" id="ProtNLM"/>
    </source>
</evidence>
<dbReference type="Pfam" id="PF03956">
    <property type="entry name" value="Lys_export"/>
    <property type="match status" value="1"/>
</dbReference>
<dbReference type="GO" id="GO:0015661">
    <property type="term" value="F:L-lysine efflux transmembrane transporter activity"/>
    <property type="evidence" value="ECO:0007669"/>
    <property type="project" value="InterPro"/>
</dbReference>
<proteinExistence type="predicted"/>
<dbReference type="RefSeq" id="WP_013277720.1">
    <property type="nucleotide sequence ID" value="NC_014378.1"/>
</dbReference>
<dbReference type="Proteomes" id="UP000001661">
    <property type="component" value="Chromosome"/>
</dbReference>
<keyword evidence="3" id="KW-1185">Reference proteome</keyword>
<protein>
    <recommendedName>
        <fullName evidence="4">DUF340 domain-containing protein</fullName>
    </recommendedName>
</protein>
<dbReference type="OrthoDB" id="1958093at2"/>
<sequence length="95" mass="10134">MALIILSLLLGLLIGYFEILPNKLSSLTDELITIGLVLLLFSMGAEMGLNDKIISNLDKLGFQALALAVGSIAGSLSLIKLIEGMIIDFGKEDKN</sequence>
<dbReference type="STRING" id="574087.Acear_0734"/>
<gene>
    <name evidence="2" type="ordered locus">Acear_0734</name>
</gene>
<evidence type="ECO:0000313" key="2">
    <source>
        <dbReference type="EMBL" id="ADL12274.1"/>
    </source>
</evidence>
<dbReference type="InterPro" id="IPR005642">
    <property type="entry name" value="LysO"/>
</dbReference>
<dbReference type="EMBL" id="CP002105">
    <property type="protein sequence ID" value="ADL12274.1"/>
    <property type="molecule type" value="Genomic_DNA"/>
</dbReference>
<dbReference type="eggNOG" id="COG2431">
    <property type="taxonomic scope" value="Bacteria"/>
</dbReference>
<dbReference type="KEGG" id="aar:Acear_0734"/>
<evidence type="ECO:0000256" key="1">
    <source>
        <dbReference type="SAM" id="Phobius"/>
    </source>
</evidence>
<feature type="transmembrane region" description="Helical" evidence="1">
    <location>
        <begin position="61"/>
        <end position="82"/>
    </location>
</feature>
<dbReference type="AlphaFoldDB" id="D9QVL5"/>
<organism evidence="2 3">
    <name type="scientific">Acetohalobium arabaticum (strain ATCC 49924 / DSM 5501 / Z-7288)</name>
    <dbReference type="NCBI Taxonomy" id="574087"/>
    <lineage>
        <taxon>Bacteria</taxon>
        <taxon>Bacillati</taxon>
        <taxon>Bacillota</taxon>
        <taxon>Clostridia</taxon>
        <taxon>Halanaerobiales</taxon>
        <taxon>Halobacteroidaceae</taxon>
        <taxon>Acetohalobium</taxon>
    </lineage>
</organism>
<reference evidence="2 3" key="1">
    <citation type="journal article" date="2010" name="Stand. Genomic Sci.">
        <title>Complete genome sequence of Acetohalobium arabaticum type strain (Z-7288).</title>
        <authorList>
            <person name="Sikorski J."/>
            <person name="Lapidus A."/>
            <person name="Chertkov O."/>
            <person name="Lucas S."/>
            <person name="Copeland A."/>
            <person name="Glavina Del Rio T."/>
            <person name="Nolan M."/>
            <person name="Tice H."/>
            <person name="Cheng J.F."/>
            <person name="Han C."/>
            <person name="Brambilla E."/>
            <person name="Pitluck S."/>
            <person name="Liolios K."/>
            <person name="Ivanova N."/>
            <person name="Mavromatis K."/>
            <person name="Mikhailova N."/>
            <person name="Pati A."/>
            <person name="Bruce D."/>
            <person name="Detter C."/>
            <person name="Tapia R."/>
            <person name="Goodwin L."/>
            <person name="Chen A."/>
            <person name="Palaniappan K."/>
            <person name="Land M."/>
            <person name="Hauser L."/>
            <person name="Chang Y.J."/>
            <person name="Jeffries C.D."/>
            <person name="Rohde M."/>
            <person name="Goker M."/>
            <person name="Spring S."/>
            <person name="Woyke T."/>
            <person name="Bristow J."/>
            <person name="Eisen J.A."/>
            <person name="Markowitz V."/>
            <person name="Hugenholtz P."/>
            <person name="Kyrpides N.C."/>
            <person name="Klenk H.P."/>
        </authorList>
    </citation>
    <scope>NUCLEOTIDE SEQUENCE [LARGE SCALE GENOMIC DNA]</scope>
    <source>
        <strain evidence="3">ATCC 49924 / DSM 5501 / Z-7288</strain>
    </source>
</reference>
<evidence type="ECO:0000313" key="3">
    <source>
        <dbReference type="Proteomes" id="UP000001661"/>
    </source>
</evidence>
<accession>D9QVL5</accession>
<dbReference type="HOGENOM" id="CLU_168956_1_0_9"/>
<feature type="transmembrane region" description="Helical" evidence="1">
    <location>
        <begin position="31"/>
        <end position="49"/>
    </location>
</feature>
<name>D9QVL5_ACEAZ</name>